<evidence type="ECO:0000256" key="1">
    <source>
        <dbReference type="ARBA" id="ARBA00009500"/>
    </source>
</evidence>
<evidence type="ECO:0000259" key="2">
    <source>
        <dbReference type="Pfam" id="PF00079"/>
    </source>
</evidence>
<dbReference type="EMBL" id="UYYB01144184">
    <property type="protein sequence ID" value="VDM85717.1"/>
    <property type="molecule type" value="Genomic_DNA"/>
</dbReference>
<dbReference type="Proteomes" id="UP000270094">
    <property type="component" value="Unassembled WGS sequence"/>
</dbReference>
<comment type="similarity">
    <text evidence="1">Belongs to the serpin family.</text>
</comment>
<dbReference type="Gene3D" id="3.30.497.10">
    <property type="entry name" value="Antithrombin, subunit I, domain 2"/>
    <property type="match status" value="1"/>
</dbReference>
<evidence type="ECO:0000313" key="4">
    <source>
        <dbReference type="Proteomes" id="UP000270094"/>
    </source>
</evidence>
<evidence type="ECO:0000313" key="3">
    <source>
        <dbReference type="EMBL" id="VDM85717.1"/>
    </source>
</evidence>
<dbReference type="InterPro" id="IPR023796">
    <property type="entry name" value="Serpin_dom"/>
</dbReference>
<dbReference type="GO" id="GO:0005615">
    <property type="term" value="C:extracellular space"/>
    <property type="evidence" value="ECO:0007669"/>
    <property type="project" value="InterPro"/>
</dbReference>
<keyword evidence="4" id="KW-1185">Reference proteome</keyword>
<feature type="domain" description="Serpin" evidence="2">
    <location>
        <begin position="2"/>
        <end position="142"/>
    </location>
</feature>
<dbReference type="GO" id="GO:0004867">
    <property type="term" value="F:serine-type endopeptidase inhibitor activity"/>
    <property type="evidence" value="ECO:0007669"/>
    <property type="project" value="InterPro"/>
</dbReference>
<dbReference type="InterPro" id="IPR042185">
    <property type="entry name" value="Serpin_sf_2"/>
</dbReference>
<dbReference type="Gene3D" id="2.30.39.10">
    <property type="entry name" value="Alpha-1-antitrypsin, domain 1"/>
    <property type="match status" value="1"/>
</dbReference>
<proteinExistence type="inferred from homology"/>
<dbReference type="Pfam" id="PF00079">
    <property type="entry name" value="Serpin"/>
    <property type="match status" value="1"/>
</dbReference>
<reference evidence="3 4" key="1">
    <citation type="submission" date="2018-11" db="EMBL/GenBank/DDBJ databases">
        <authorList>
            <consortium name="Pathogen Informatics"/>
        </authorList>
    </citation>
    <scope>NUCLEOTIDE SEQUENCE [LARGE SCALE GENOMIC DNA]</scope>
</reference>
<dbReference type="InterPro" id="IPR000215">
    <property type="entry name" value="Serpin_fam"/>
</dbReference>
<dbReference type="AlphaFoldDB" id="A0A3P7KBP8"/>
<protein>
    <recommendedName>
        <fullName evidence="2">Serpin domain-containing protein</fullName>
    </recommendedName>
</protein>
<organism evidence="3 4">
    <name type="scientific">Strongylus vulgaris</name>
    <name type="common">Blood worm</name>
    <dbReference type="NCBI Taxonomy" id="40348"/>
    <lineage>
        <taxon>Eukaryota</taxon>
        <taxon>Metazoa</taxon>
        <taxon>Ecdysozoa</taxon>
        <taxon>Nematoda</taxon>
        <taxon>Chromadorea</taxon>
        <taxon>Rhabditida</taxon>
        <taxon>Rhabditina</taxon>
        <taxon>Rhabditomorpha</taxon>
        <taxon>Strongyloidea</taxon>
        <taxon>Strongylidae</taxon>
        <taxon>Strongylus</taxon>
    </lineage>
</organism>
<dbReference type="InterPro" id="IPR042178">
    <property type="entry name" value="Serpin_sf_1"/>
</dbReference>
<dbReference type="SUPFAM" id="SSF56574">
    <property type="entry name" value="Serpins"/>
    <property type="match status" value="1"/>
</dbReference>
<dbReference type="PANTHER" id="PTHR11461">
    <property type="entry name" value="SERINE PROTEASE INHIBITOR, SERPIN"/>
    <property type="match status" value="1"/>
</dbReference>
<dbReference type="InterPro" id="IPR036186">
    <property type="entry name" value="Serpin_sf"/>
</dbReference>
<dbReference type="PANTHER" id="PTHR11461:SF211">
    <property type="entry name" value="GH10112P-RELATED"/>
    <property type="match status" value="1"/>
</dbReference>
<name>A0A3P7KBP8_STRVU</name>
<accession>A0A3P7KBP8</accession>
<dbReference type="OrthoDB" id="9518664at2759"/>
<sequence>MTQEDTFHGTKGEREELFMSQHALRKCRYVTGHGAQVLALPYKDKDYEFVIFLPSEDVKFEDFRAGLTGQIMKELLEQAGKETNGVNIRIPKFKVTSQPQIKKMLQELGINHLFSDHCDLKGLSEKEDLCIDDVIHKAVVEVCYSWFFS</sequence>
<gene>
    <name evidence="3" type="ORF">SVUK_LOCUS20715</name>
</gene>